<organism evidence="1 2">
    <name type="scientific">Peronosclerospora sorghi</name>
    <dbReference type="NCBI Taxonomy" id="230839"/>
    <lineage>
        <taxon>Eukaryota</taxon>
        <taxon>Sar</taxon>
        <taxon>Stramenopiles</taxon>
        <taxon>Oomycota</taxon>
        <taxon>Peronosporomycetes</taxon>
        <taxon>Peronosporales</taxon>
        <taxon>Peronosporaceae</taxon>
        <taxon>Peronosclerospora</taxon>
    </lineage>
</organism>
<keyword evidence="2" id="KW-1185">Reference proteome</keyword>
<evidence type="ECO:0000313" key="1">
    <source>
        <dbReference type="EMBL" id="KAI9915050.1"/>
    </source>
</evidence>
<reference evidence="1 2" key="1">
    <citation type="journal article" date="2022" name="bioRxiv">
        <title>The genome of the oomycete Peronosclerospora sorghi, a cosmopolitan pathogen of maize and sorghum, is inflated with dispersed pseudogenes.</title>
        <authorList>
            <person name="Fletcher K."/>
            <person name="Martin F."/>
            <person name="Isakeit T."/>
            <person name="Cavanaugh K."/>
            <person name="Magill C."/>
            <person name="Michelmore R."/>
        </authorList>
    </citation>
    <scope>NUCLEOTIDE SEQUENCE [LARGE SCALE GENOMIC DNA]</scope>
    <source>
        <strain evidence="1">P6</strain>
    </source>
</reference>
<name>A0ACC0WAA1_9STRA</name>
<proteinExistence type="predicted"/>
<evidence type="ECO:0000313" key="2">
    <source>
        <dbReference type="Proteomes" id="UP001163321"/>
    </source>
</evidence>
<protein>
    <submittedName>
        <fullName evidence="1">Uncharacterized protein</fullName>
    </submittedName>
</protein>
<dbReference type="EMBL" id="CM047582">
    <property type="protein sequence ID" value="KAI9915050.1"/>
    <property type="molecule type" value="Genomic_DNA"/>
</dbReference>
<dbReference type="Proteomes" id="UP001163321">
    <property type="component" value="Chromosome 3"/>
</dbReference>
<accession>A0ACC0WAA1</accession>
<gene>
    <name evidence="1" type="ORF">PsorP6_006950</name>
</gene>
<comment type="caution">
    <text evidence="1">The sequence shown here is derived from an EMBL/GenBank/DDBJ whole genome shotgun (WGS) entry which is preliminary data.</text>
</comment>
<sequence>MAVTFNVGGVRVAQDPVKGKVVVIERALKPGQVIFSEEEFVAASWSTELIMKNIEGIDEVDRARCILKCLALYERDANALSDVMGLTFTDKQLACDSALQLRRQLPDVFPAGFLDDQMATLIGVLNTNSRT</sequence>